<dbReference type="InterPro" id="IPR036388">
    <property type="entry name" value="WH-like_DNA-bd_sf"/>
</dbReference>
<dbReference type="GO" id="GO:0045892">
    <property type="term" value="P:negative regulation of DNA-templated transcription"/>
    <property type="evidence" value="ECO:0007669"/>
    <property type="project" value="TreeGrafter"/>
</dbReference>
<evidence type="ECO:0000313" key="5">
    <source>
        <dbReference type="Proteomes" id="UP000219182"/>
    </source>
</evidence>
<dbReference type="Gene3D" id="1.10.10.10">
    <property type="entry name" value="Winged helix-like DNA-binding domain superfamily/Winged helix DNA-binding domain"/>
    <property type="match status" value="1"/>
</dbReference>
<dbReference type="Pfam" id="PF09339">
    <property type="entry name" value="HTH_IclR"/>
    <property type="match status" value="1"/>
</dbReference>
<dbReference type="InterPro" id="IPR005471">
    <property type="entry name" value="Tscrpt_reg_IclR_N"/>
</dbReference>
<keyword evidence="2" id="KW-0804">Transcription</keyword>
<dbReference type="GO" id="GO:0003700">
    <property type="term" value="F:DNA-binding transcription factor activity"/>
    <property type="evidence" value="ECO:0007669"/>
    <property type="project" value="TreeGrafter"/>
</dbReference>
<protein>
    <recommendedName>
        <fullName evidence="3">HTH iclR-type domain-containing protein</fullName>
    </recommendedName>
</protein>
<evidence type="ECO:0000256" key="1">
    <source>
        <dbReference type="ARBA" id="ARBA00023015"/>
    </source>
</evidence>
<keyword evidence="1" id="KW-0805">Transcription regulation</keyword>
<feature type="domain" description="HTH iclR-type" evidence="3">
    <location>
        <begin position="51"/>
        <end position="113"/>
    </location>
</feature>
<accession>A0A2A6FL66</accession>
<reference evidence="4 5" key="1">
    <citation type="submission" date="2017-09" db="EMBL/GenBank/DDBJ databases">
        <title>Mesorhizobum sanjuanii sp. nov. isolated from nodules of Lotus tenuis in saline-alkaline lowlands of Flooding Pampa.</title>
        <authorList>
            <person name="Sannazzaro A.I."/>
            <person name="Torres Tejerizo G.A."/>
            <person name="Fontana F."/>
            <person name="Cumpa Velazquez L.M."/>
            <person name="Hansen L."/>
            <person name="Pistorio M."/>
            <person name="Estrella M.J."/>
        </authorList>
    </citation>
    <scope>NUCLEOTIDE SEQUENCE [LARGE SCALE GENOMIC DNA]</scope>
    <source>
        <strain evidence="4 5">BSA136</strain>
    </source>
</reference>
<dbReference type="PANTHER" id="PTHR30136:SF35">
    <property type="entry name" value="HTH-TYPE TRANSCRIPTIONAL REGULATOR RV1719"/>
    <property type="match status" value="1"/>
</dbReference>
<dbReference type="InterPro" id="IPR029016">
    <property type="entry name" value="GAF-like_dom_sf"/>
</dbReference>
<evidence type="ECO:0000259" key="3">
    <source>
        <dbReference type="PROSITE" id="PS51077"/>
    </source>
</evidence>
<dbReference type="SUPFAM" id="SSF55781">
    <property type="entry name" value="GAF domain-like"/>
    <property type="match status" value="1"/>
</dbReference>
<name>A0A2A6FL66_9HYPH</name>
<evidence type="ECO:0000256" key="2">
    <source>
        <dbReference type="ARBA" id="ARBA00023163"/>
    </source>
</evidence>
<sequence>MRSMSVSLRVNATLEPSRPDKVDQATQILRRSGSKGGNLAVTSTRNREPKSGPLERYIAILEAVLGPPDGLNTRELEVMLGLPRTTVNRLLSALTASDLIEKGGRRGTFKLGRRLSQILQSDNAWLQLASKRLLKALAEETGETCFIARLYGATIQSIVMEPPDASVGGVLPGHVLLPHAAEYRKTWKQGYAIENGEHIGGLFTIVYPVILVPDQPPIYALGITGPAERIGSQLVPVLQEKLERTAAEFANVFSLGRKKRG</sequence>
<dbReference type="SUPFAM" id="SSF46785">
    <property type="entry name" value="Winged helix' DNA-binding domain"/>
    <property type="match status" value="1"/>
</dbReference>
<proteinExistence type="predicted"/>
<comment type="caution">
    <text evidence="4">The sequence shown here is derived from an EMBL/GenBank/DDBJ whole genome shotgun (WGS) entry which is preliminary data.</text>
</comment>
<organism evidence="4 5">
    <name type="scientific">Mesorhizobium sanjuanii</name>
    <dbReference type="NCBI Taxonomy" id="2037900"/>
    <lineage>
        <taxon>Bacteria</taxon>
        <taxon>Pseudomonadati</taxon>
        <taxon>Pseudomonadota</taxon>
        <taxon>Alphaproteobacteria</taxon>
        <taxon>Hyphomicrobiales</taxon>
        <taxon>Phyllobacteriaceae</taxon>
        <taxon>Mesorhizobium</taxon>
    </lineage>
</organism>
<dbReference type="AlphaFoldDB" id="A0A2A6FL66"/>
<dbReference type="Gene3D" id="3.30.450.40">
    <property type="match status" value="1"/>
</dbReference>
<gene>
    <name evidence="4" type="ORF">CN311_03055</name>
</gene>
<evidence type="ECO:0000313" key="4">
    <source>
        <dbReference type="EMBL" id="PDQ22574.1"/>
    </source>
</evidence>
<dbReference type="EMBL" id="NWQG01000013">
    <property type="protein sequence ID" value="PDQ22574.1"/>
    <property type="molecule type" value="Genomic_DNA"/>
</dbReference>
<dbReference type="InterPro" id="IPR036390">
    <property type="entry name" value="WH_DNA-bd_sf"/>
</dbReference>
<dbReference type="GO" id="GO:0003677">
    <property type="term" value="F:DNA binding"/>
    <property type="evidence" value="ECO:0007669"/>
    <property type="project" value="InterPro"/>
</dbReference>
<dbReference type="Proteomes" id="UP000219182">
    <property type="component" value="Unassembled WGS sequence"/>
</dbReference>
<keyword evidence="5" id="KW-1185">Reference proteome</keyword>
<dbReference type="PROSITE" id="PS51077">
    <property type="entry name" value="HTH_ICLR"/>
    <property type="match status" value="1"/>
</dbReference>
<dbReference type="SMART" id="SM00346">
    <property type="entry name" value="HTH_ICLR"/>
    <property type="match status" value="1"/>
</dbReference>
<dbReference type="PANTHER" id="PTHR30136">
    <property type="entry name" value="HELIX-TURN-HELIX TRANSCRIPTIONAL REGULATOR, ICLR FAMILY"/>
    <property type="match status" value="1"/>
</dbReference>
<dbReference type="InterPro" id="IPR050707">
    <property type="entry name" value="HTH_MetabolicPath_Reg"/>
</dbReference>